<proteinExistence type="inferred from homology"/>
<evidence type="ECO:0000313" key="14">
    <source>
        <dbReference type="Proteomes" id="UP000750334"/>
    </source>
</evidence>
<organism evidence="13 14">
    <name type="scientific">Maudiozyma exigua</name>
    <name type="common">Yeast</name>
    <name type="synonym">Kazachstania exigua</name>
    <dbReference type="NCBI Taxonomy" id="34358"/>
    <lineage>
        <taxon>Eukaryota</taxon>
        <taxon>Fungi</taxon>
        <taxon>Dikarya</taxon>
        <taxon>Ascomycota</taxon>
        <taxon>Saccharomycotina</taxon>
        <taxon>Saccharomycetes</taxon>
        <taxon>Saccharomycetales</taxon>
        <taxon>Saccharomycetaceae</taxon>
        <taxon>Maudiozyma</taxon>
    </lineage>
</organism>
<protein>
    <recommendedName>
        <fullName evidence="10">Protein HIR</fullName>
    </recommendedName>
</protein>
<comment type="function">
    <text evidence="10">Required for replication-independent chromatin assembly and for the periodic repression of histone gene transcription during the cell cycle.</text>
</comment>
<evidence type="ECO:0000256" key="8">
    <source>
        <dbReference type="ARBA" id="ARBA00023163"/>
    </source>
</evidence>
<reference evidence="13 14" key="1">
    <citation type="submission" date="2020-11" db="EMBL/GenBank/DDBJ databases">
        <title>Kefir isolates.</title>
        <authorList>
            <person name="Marcisauskas S."/>
            <person name="Kim Y."/>
            <person name="Blasche S."/>
        </authorList>
    </citation>
    <scope>NUCLEOTIDE SEQUENCE [LARGE SCALE GENOMIC DNA]</scope>
    <source>
        <strain evidence="13 14">OG2</strain>
    </source>
</reference>
<dbReference type="GO" id="GO:0000785">
    <property type="term" value="C:chromatin"/>
    <property type="evidence" value="ECO:0007669"/>
    <property type="project" value="TreeGrafter"/>
</dbReference>
<evidence type="ECO:0000256" key="9">
    <source>
        <dbReference type="ARBA" id="ARBA00023242"/>
    </source>
</evidence>
<dbReference type="Gene3D" id="2.130.10.10">
    <property type="entry name" value="YVTN repeat-like/Quinoprotein amine dehydrogenase"/>
    <property type="match status" value="1"/>
</dbReference>
<keyword evidence="8 10" id="KW-0804">Transcription</keyword>
<gene>
    <name evidence="13" type="primary">HIR2</name>
    <name evidence="13" type="ORF">C6P45_004930</name>
</gene>
<evidence type="ECO:0000256" key="7">
    <source>
        <dbReference type="ARBA" id="ARBA00023015"/>
    </source>
</evidence>
<dbReference type="InterPro" id="IPR011494">
    <property type="entry name" value="HIRA-like_C"/>
</dbReference>
<keyword evidence="4 10" id="KW-0853">WD repeat</keyword>
<keyword evidence="6 10" id="KW-0156">Chromatin regulator</keyword>
<dbReference type="InterPro" id="IPR036322">
    <property type="entry name" value="WD40_repeat_dom_sf"/>
</dbReference>
<evidence type="ECO:0000256" key="5">
    <source>
        <dbReference type="ARBA" id="ARBA00022737"/>
    </source>
</evidence>
<comment type="similarity">
    <text evidence="2 10">Belongs to the WD repeat HIR1 family.</text>
</comment>
<keyword evidence="3 10" id="KW-0678">Repressor</keyword>
<evidence type="ECO:0000259" key="12">
    <source>
        <dbReference type="Pfam" id="PF07569"/>
    </source>
</evidence>
<keyword evidence="9 10" id="KW-0539">Nucleus</keyword>
<name>A0A9P6WA31_MAUEX</name>
<dbReference type="OrthoDB" id="1741719at2759"/>
<evidence type="ECO:0000256" key="10">
    <source>
        <dbReference type="RuleBase" id="RU364014"/>
    </source>
</evidence>
<feature type="region of interest" description="Disordered" evidence="11">
    <location>
        <begin position="484"/>
        <end position="503"/>
    </location>
</feature>
<evidence type="ECO:0000256" key="1">
    <source>
        <dbReference type="ARBA" id="ARBA00004123"/>
    </source>
</evidence>
<dbReference type="PANTHER" id="PTHR13831:SF1">
    <property type="entry name" value="PROTEIN HIR2"/>
    <property type="match status" value="1"/>
</dbReference>
<evidence type="ECO:0000256" key="4">
    <source>
        <dbReference type="ARBA" id="ARBA00022574"/>
    </source>
</evidence>
<dbReference type="InterPro" id="IPR015943">
    <property type="entry name" value="WD40/YVTN_repeat-like_dom_sf"/>
</dbReference>
<dbReference type="Pfam" id="PF07569">
    <property type="entry name" value="Hira"/>
    <property type="match status" value="1"/>
</dbReference>
<sequence length="910" mass="101988">MRLLKYPLELGEEKLKSITVVGNDLFLLSSRGHVIVWSVQDLVDTAIDKLSIKSLSRKLVLPIKFTNKMDDDEKQVIFLSGVEKTVIVASEHEVFRIDNWNGTATAEREQTSIVKYESPCTITDVKLDTTQKLLFVLYSNPNTIEMFDINDTKSPSVMKINLNKNVKPVTLITDPSSETFTILCSDRSIHVYQYNKSGNYKLINELSQYVHVEPLHYKISMPPQANFLPIINSIKGSSTGSAPSSSGAGNNNSSNSKTPTSASASTTVLLDRNNNYNIAATIVSPASNACKVLAFSPVMYEKKNTKKNTSIRYNLLATSGIKDGTILVWNTKRMKPLFNALQISGTPINDMVWSQDGLTLFAVSDDNVLFTFAFLPADLGEKVPYSEILDLRKLNKKLTPLPDKESDTIKSIVKQETSTTVPIKSEISSEPSDSAKNITSLVKRVGKNRTQIIKTLASNPSVKVTPGSGMEFKNPSYIVPKDLKRKPKEENNGTGIPAPTKKAKRDLEPMDFLDTGLLLPNVSFSRIRLASPKIRMSFKYVPNSNKNFTMNVKNGSGNEQKPTIITLNSKTTEQNSQLFQDFIPKFITMCTSGKFFWACCSDDGIIYVYSDNGQKLLPPMIIGVPISFLEANGDYLICVSSIGELYCWSIEEKKLKFPISSVFPILSPSLRYSDDILTRSENITLCTVTTKGIPLLTLSNGDGYIFDKDMESWLLVSDSWWAYGSQYWDTTNSSVLRNATSDMDSKEKEFWNSSDIESIISDVRQDSTSIVNYMERKTNDELNRKGRIKNLQRFARAVLMKEGFENMEEIVTLSHLENRLLVAMKLEEGDEFSKILLIYCVRLAKLGYTDRLDEMLCWLYNGGDFDISILNGKTRKELLRSVLLACADIRHVQRVTNSYASLIGLIKETI</sequence>
<feature type="domain" description="Protein HIRA-like C-terminal" evidence="12">
    <location>
        <begin position="613"/>
        <end position="859"/>
    </location>
</feature>
<evidence type="ECO:0000256" key="3">
    <source>
        <dbReference type="ARBA" id="ARBA00022491"/>
    </source>
</evidence>
<evidence type="ECO:0000256" key="6">
    <source>
        <dbReference type="ARBA" id="ARBA00022853"/>
    </source>
</evidence>
<accession>A0A9P6WA31</accession>
<dbReference type="PANTHER" id="PTHR13831">
    <property type="entry name" value="MEMBER OF THE HIR1 FAMILY OF WD-REPEAT PROTEINS"/>
    <property type="match status" value="1"/>
</dbReference>
<keyword evidence="5 10" id="KW-0677">Repeat</keyword>
<feature type="region of interest" description="Disordered" evidence="11">
    <location>
        <begin position="239"/>
        <end position="264"/>
    </location>
</feature>
<keyword evidence="7 10" id="KW-0805">Transcription regulation</keyword>
<dbReference type="GO" id="GO:0006355">
    <property type="term" value="P:regulation of DNA-templated transcription"/>
    <property type="evidence" value="ECO:0007669"/>
    <property type="project" value="InterPro"/>
</dbReference>
<dbReference type="InterPro" id="IPR031120">
    <property type="entry name" value="HIR1-like"/>
</dbReference>
<dbReference type="GO" id="GO:0005634">
    <property type="term" value="C:nucleus"/>
    <property type="evidence" value="ECO:0007669"/>
    <property type="project" value="UniProtKB-SubCell"/>
</dbReference>
<comment type="caution">
    <text evidence="13">The sequence shown here is derived from an EMBL/GenBank/DDBJ whole genome shotgun (WGS) entry which is preliminary data.</text>
</comment>
<evidence type="ECO:0000256" key="11">
    <source>
        <dbReference type="SAM" id="MobiDB-lite"/>
    </source>
</evidence>
<comment type="subcellular location">
    <subcellularLocation>
        <location evidence="1 10">Nucleus</location>
    </subcellularLocation>
</comment>
<dbReference type="Proteomes" id="UP000750334">
    <property type="component" value="Unassembled WGS sequence"/>
</dbReference>
<keyword evidence="14" id="KW-1185">Reference proteome</keyword>
<dbReference type="AlphaFoldDB" id="A0A9P6WA31"/>
<dbReference type="GO" id="GO:0031491">
    <property type="term" value="F:nucleosome binding"/>
    <property type="evidence" value="ECO:0007669"/>
    <property type="project" value="TreeGrafter"/>
</dbReference>
<dbReference type="GO" id="GO:0006338">
    <property type="term" value="P:chromatin remodeling"/>
    <property type="evidence" value="ECO:0007669"/>
    <property type="project" value="InterPro"/>
</dbReference>
<evidence type="ECO:0000313" key="13">
    <source>
        <dbReference type="EMBL" id="KAG0668183.1"/>
    </source>
</evidence>
<dbReference type="EMBL" id="PUHR01000076">
    <property type="protein sequence ID" value="KAG0668183.1"/>
    <property type="molecule type" value="Genomic_DNA"/>
</dbReference>
<dbReference type="GO" id="GO:0006351">
    <property type="term" value="P:DNA-templated transcription"/>
    <property type="evidence" value="ECO:0007669"/>
    <property type="project" value="InterPro"/>
</dbReference>
<evidence type="ECO:0000256" key="2">
    <source>
        <dbReference type="ARBA" id="ARBA00007306"/>
    </source>
</evidence>
<dbReference type="SUPFAM" id="SSF50978">
    <property type="entry name" value="WD40 repeat-like"/>
    <property type="match status" value="2"/>
</dbReference>
<dbReference type="GO" id="GO:0000417">
    <property type="term" value="C:HIR complex"/>
    <property type="evidence" value="ECO:0007669"/>
    <property type="project" value="TreeGrafter"/>
</dbReference>